<feature type="compositionally biased region" description="Low complexity" evidence="1">
    <location>
        <begin position="126"/>
        <end position="156"/>
    </location>
</feature>
<reference evidence="3 4" key="1">
    <citation type="submission" date="2019-05" db="EMBL/GenBank/DDBJ databases">
        <title>Mycolicibacterium sphagni ENV482 genome assembly.</title>
        <authorList>
            <person name="Chen W."/>
            <person name="Faulkner N.W."/>
            <person name="Hyman M.R."/>
        </authorList>
    </citation>
    <scope>NUCLEOTIDE SEQUENCE [LARGE SCALE GENOMIC DNA]</scope>
    <source>
        <strain evidence="3 4">ENV482</strain>
    </source>
</reference>
<dbReference type="EMBL" id="VBSB01000001">
    <property type="protein sequence ID" value="NTY58143.1"/>
    <property type="molecule type" value="Genomic_DNA"/>
</dbReference>
<sequence length="156" mass="15054">MNTMTKMAAGAVLGGSMLVAGGFGLANAAPDAPAVPQPQAPAPVTGESLNVGLTVDGQQVGTIQNVSLNTAQTLASSVCPSDDLSSKLPQLATNQIDTVPVCASGTTGVSYTFTTSGPGNSEIAPAQSSGHGSSGIGATATTTAPAPAEVPTTGSR</sequence>
<dbReference type="RefSeq" id="WP_174396133.1">
    <property type="nucleotide sequence ID" value="NZ_VBSB01000001.1"/>
</dbReference>
<evidence type="ECO:0000313" key="4">
    <source>
        <dbReference type="Proteomes" id="UP000708347"/>
    </source>
</evidence>
<feature type="chain" id="PRO_5046129132" evidence="2">
    <location>
        <begin position="29"/>
        <end position="156"/>
    </location>
</feature>
<comment type="caution">
    <text evidence="3">The sequence shown here is derived from an EMBL/GenBank/DDBJ whole genome shotgun (WGS) entry which is preliminary data.</text>
</comment>
<name>A0ABX2JNN1_9MYCO</name>
<dbReference type="Proteomes" id="UP000708347">
    <property type="component" value="Unassembled WGS sequence"/>
</dbReference>
<keyword evidence="4" id="KW-1185">Reference proteome</keyword>
<organism evidence="3 4">
    <name type="scientific">Mycolicibacterium sphagni</name>
    <dbReference type="NCBI Taxonomy" id="1786"/>
    <lineage>
        <taxon>Bacteria</taxon>
        <taxon>Bacillati</taxon>
        <taxon>Actinomycetota</taxon>
        <taxon>Actinomycetes</taxon>
        <taxon>Mycobacteriales</taxon>
        <taxon>Mycobacteriaceae</taxon>
        <taxon>Mycolicibacterium</taxon>
    </lineage>
</organism>
<feature type="region of interest" description="Disordered" evidence="1">
    <location>
        <begin position="115"/>
        <end position="156"/>
    </location>
</feature>
<accession>A0ABX2JNN1</accession>
<proteinExistence type="predicted"/>
<gene>
    <name evidence="3" type="ORF">FEG63_01085</name>
</gene>
<evidence type="ECO:0000256" key="2">
    <source>
        <dbReference type="SAM" id="SignalP"/>
    </source>
</evidence>
<evidence type="ECO:0000313" key="3">
    <source>
        <dbReference type="EMBL" id="NTY58143.1"/>
    </source>
</evidence>
<evidence type="ECO:0000256" key="1">
    <source>
        <dbReference type="SAM" id="MobiDB-lite"/>
    </source>
</evidence>
<feature type="signal peptide" evidence="2">
    <location>
        <begin position="1"/>
        <end position="28"/>
    </location>
</feature>
<keyword evidence="2" id="KW-0732">Signal</keyword>
<protein>
    <submittedName>
        <fullName evidence="3">Uncharacterized protein</fullName>
    </submittedName>
</protein>